<reference evidence="5" key="2">
    <citation type="submission" date="2018-07" db="EMBL/GenBank/DDBJ databases">
        <authorList>
            <person name="Quirk P.G."/>
            <person name="Krulwich T.A."/>
        </authorList>
    </citation>
    <scope>NUCLEOTIDE SEQUENCE</scope>
</reference>
<dbReference type="PROSITE" id="PS00018">
    <property type="entry name" value="EF_HAND_1"/>
    <property type="match status" value="1"/>
</dbReference>
<evidence type="ECO:0000259" key="3">
    <source>
        <dbReference type="PROSITE" id="PS51144"/>
    </source>
</evidence>
<dbReference type="InterPro" id="IPR018247">
    <property type="entry name" value="EF_Hand_1_Ca_BS"/>
</dbReference>
<dbReference type="InterPro" id="IPR023561">
    <property type="entry name" value="Carbonic_anhydrase_a-class"/>
</dbReference>
<dbReference type="GO" id="GO:0004089">
    <property type="term" value="F:carbonate dehydratase activity"/>
    <property type="evidence" value="ECO:0007669"/>
    <property type="project" value="InterPro"/>
</dbReference>
<comment type="similarity">
    <text evidence="1">Belongs to the alpha-carbonic anhydrase family.</text>
</comment>
<reference evidence="4" key="1">
    <citation type="submission" date="2018-04" db="EMBL/GenBank/DDBJ databases">
        <authorList>
            <person name="Go L.Y."/>
            <person name="Mitchell J.A."/>
        </authorList>
    </citation>
    <scope>NUCLEOTIDE SEQUENCE</scope>
    <source>
        <tissue evidence="4">Whole organism</tissue>
    </source>
</reference>
<dbReference type="SUPFAM" id="SSF51069">
    <property type="entry name" value="Carbonic anhydrase"/>
    <property type="match status" value="1"/>
</dbReference>
<name>A0A336L6Y0_CULSO</name>
<dbReference type="EMBL" id="UFQS01001176">
    <property type="protein sequence ID" value="SSX09480.1"/>
    <property type="molecule type" value="Genomic_DNA"/>
</dbReference>
<dbReference type="CDD" id="cd00326">
    <property type="entry name" value="alpha_CA"/>
    <property type="match status" value="1"/>
</dbReference>
<accession>A0A336L6Y0</accession>
<dbReference type="Gene3D" id="3.10.200.10">
    <property type="entry name" value="Alpha carbonic anhydrase"/>
    <property type="match status" value="1"/>
</dbReference>
<dbReference type="PANTHER" id="PTHR18952:SF124">
    <property type="entry name" value="CARBONIC ANHYDRASE 7"/>
    <property type="match status" value="1"/>
</dbReference>
<dbReference type="SMART" id="SM01057">
    <property type="entry name" value="Carb_anhydrase"/>
    <property type="match status" value="1"/>
</dbReference>
<dbReference type="PANTHER" id="PTHR18952">
    <property type="entry name" value="CARBONIC ANHYDRASE"/>
    <property type="match status" value="1"/>
</dbReference>
<dbReference type="Pfam" id="PF00194">
    <property type="entry name" value="Carb_anhydrase"/>
    <property type="match status" value="1"/>
</dbReference>
<dbReference type="GO" id="GO:0008270">
    <property type="term" value="F:zinc ion binding"/>
    <property type="evidence" value="ECO:0007669"/>
    <property type="project" value="InterPro"/>
</dbReference>
<dbReference type="VEuPathDB" id="VectorBase:CSON001164"/>
<evidence type="ECO:0000256" key="2">
    <source>
        <dbReference type="SAM" id="MobiDB-lite"/>
    </source>
</evidence>
<feature type="domain" description="Alpha-carbonic anhydrase" evidence="3">
    <location>
        <begin position="1"/>
        <end position="213"/>
    </location>
</feature>
<dbReference type="InterPro" id="IPR036398">
    <property type="entry name" value="CA_dom_sf"/>
</dbReference>
<organism evidence="4">
    <name type="scientific">Culicoides sonorensis</name>
    <name type="common">Biting midge</name>
    <dbReference type="NCBI Taxonomy" id="179676"/>
    <lineage>
        <taxon>Eukaryota</taxon>
        <taxon>Metazoa</taxon>
        <taxon>Ecdysozoa</taxon>
        <taxon>Arthropoda</taxon>
        <taxon>Hexapoda</taxon>
        <taxon>Insecta</taxon>
        <taxon>Pterygota</taxon>
        <taxon>Neoptera</taxon>
        <taxon>Endopterygota</taxon>
        <taxon>Diptera</taxon>
        <taxon>Nematocera</taxon>
        <taxon>Chironomoidea</taxon>
        <taxon>Ceratopogonidae</taxon>
        <taxon>Ceratopogoninae</taxon>
        <taxon>Culicoides</taxon>
        <taxon>Monoculicoides</taxon>
    </lineage>
</organism>
<feature type="compositionally biased region" description="Basic and acidic residues" evidence="2">
    <location>
        <begin position="206"/>
        <end position="235"/>
    </location>
</feature>
<sequence>MSITNNGHTVQLTVNVENMPIVSGGPLTGPYQFAQLHFHWGDNDTYGSEDLIEGHSFPMELHAVFYKMEYGSVKSAMSHEDGLTVLAFFFEISDDDNENYMEFTELLDQIVEPRTSAVFTKQPSFGELFATDFTHYYTYNGSLTTPPCSEIVTWIDFAHPIYLSHNQPLGDRIIWFNVLPEEEGKDIDLSKPHTHDIEVDEDEINKNEIEKKGMRPAYRKEIDENPPKTDEDGKGQGHQISLGSSLLFLVGFLLFNTLS</sequence>
<protein>
    <submittedName>
        <fullName evidence="4">CSON001164 protein</fullName>
    </submittedName>
</protein>
<dbReference type="OMA" id="WRSKNIN"/>
<dbReference type="GO" id="GO:0005737">
    <property type="term" value="C:cytoplasm"/>
    <property type="evidence" value="ECO:0007669"/>
    <property type="project" value="TreeGrafter"/>
</dbReference>
<feature type="region of interest" description="Disordered" evidence="2">
    <location>
        <begin position="206"/>
        <end position="237"/>
    </location>
</feature>
<dbReference type="AlphaFoldDB" id="A0A336L6Y0"/>
<gene>
    <name evidence="4" type="primary">CSON001164</name>
</gene>
<evidence type="ECO:0000313" key="5">
    <source>
        <dbReference type="EMBL" id="SSX29329.1"/>
    </source>
</evidence>
<dbReference type="PROSITE" id="PS51144">
    <property type="entry name" value="ALPHA_CA_2"/>
    <property type="match status" value="1"/>
</dbReference>
<proteinExistence type="inferred from homology"/>
<evidence type="ECO:0000313" key="4">
    <source>
        <dbReference type="EMBL" id="SSX09480.1"/>
    </source>
</evidence>
<dbReference type="EMBL" id="UFQT01001176">
    <property type="protein sequence ID" value="SSX29329.1"/>
    <property type="molecule type" value="Genomic_DNA"/>
</dbReference>
<evidence type="ECO:0000256" key="1">
    <source>
        <dbReference type="ARBA" id="ARBA00010718"/>
    </source>
</evidence>
<dbReference type="InterPro" id="IPR001148">
    <property type="entry name" value="CA_dom"/>
</dbReference>